<feature type="compositionally biased region" description="Basic and acidic residues" evidence="1">
    <location>
        <begin position="1"/>
        <end position="11"/>
    </location>
</feature>
<gene>
    <name evidence="2" type="ORF">SPAR10_1262</name>
</gene>
<proteinExistence type="predicted"/>
<organism evidence="2 3">
    <name type="scientific">Streptococcus infantis SPAR10</name>
    <dbReference type="NCBI Taxonomy" id="1159208"/>
    <lineage>
        <taxon>Bacteria</taxon>
        <taxon>Bacillati</taxon>
        <taxon>Bacillota</taxon>
        <taxon>Bacilli</taxon>
        <taxon>Lactobacillales</taxon>
        <taxon>Streptococcaceae</taxon>
        <taxon>Streptococcus</taxon>
    </lineage>
</organism>
<dbReference type="Proteomes" id="UP000010312">
    <property type="component" value="Unassembled WGS sequence"/>
</dbReference>
<feature type="region of interest" description="Disordered" evidence="1">
    <location>
        <begin position="1"/>
        <end position="27"/>
    </location>
</feature>
<evidence type="ECO:0000256" key="1">
    <source>
        <dbReference type="SAM" id="MobiDB-lite"/>
    </source>
</evidence>
<reference evidence="2 3" key="1">
    <citation type="submission" date="2012-05" db="EMBL/GenBank/DDBJ databases">
        <title>Genomic Sequence of Streptococcus mitis SPAR10.</title>
        <authorList>
            <person name="Chancey S."/>
            <person name="Kumar N."/>
            <person name="Sengamalay N."/>
            <person name="Matthews C."/>
            <person name="Hine E."/>
            <person name="Pallavajjal A."/>
            <person name="Abolude O."/>
            <person name="Daugherty S.C."/>
            <person name="Parankush S.P."/>
            <person name="Sadzewicz L."/>
            <person name="Tallon L.J."/>
            <person name="Farley M.M."/>
            <person name="Baughman W."/>
            <person name="McGee L."/>
            <person name="Stephens D.S."/>
            <person name="Tettelin H."/>
        </authorList>
    </citation>
    <scope>NUCLEOTIDE SEQUENCE [LARGE SCALE GENOMIC DNA]</scope>
    <source>
        <strain evidence="2 3">SPAR10</strain>
    </source>
</reference>
<dbReference type="EMBL" id="ALCH01000004">
    <property type="protein sequence ID" value="EJG87688.1"/>
    <property type="molecule type" value="Genomic_DNA"/>
</dbReference>
<name>J1GY29_9STRE</name>
<sequence>MNERNNEKREGSFSNRIEGKNQSNSSSMASGYYSLTCYQSISEAGQIVITFLEGTEVDL</sequence>
<dbReference type="PATRIC" id="fig|1159208.3.peg.1194"/>
<dbReference type="AlphaFoldDB" id="J1GY29"/>
<protein>
    <submittedName>
        <fullName evidence="2">LambdaSa04 family prophage resolvase</fullName>
    </submittedName>
</protein>
<evidence type="ECO:0000313" key="2">
    <source>
        <dbReference type="EMBL" id="EJG87688.1"/>
    </source>
</evidence>
<comment type="caution">
    <text evidence="2">The sequence shown here is derived from an EMBL/GenBank/DDBJ whole genome shotgun (WGS) entry which is preliminary data.</text>
</comment>
<accession>J1GY29</accession>
<evidence type="ECO:0000313" key="3">
    <source>
        <dbReference type="Proteomes" id="UP000010312"/>
    </source>
</evidence>